<organism evidence="1 2">
    <name type="scientific">Rhinolophus ferrumequinum</name>
    <name type="common">Greater horseshoe bat</name>
    <dbReference type="NCBI Taxonomy" id="59479"/>
    <lineage>
        <taxon>Eukaryota</taxon>
        <taxon>Metazoa</taxon>
        <taxon>Chordata</taxon>
        <taxon>Craniata</taxon>
        <taxon>Vertebrata</taxon>
        <taxon>Euteleostomi</taxon>
        <taxon>Mammalia</taxon>
        <taxon>Eutheria</taxon>
        <taxon>Laurasiatheria</taxon>
        <taxon>Chiroptera</taxon>
        <taxon>Yinpterochiroptera</taxon>
        <taxon>Rhinolophoidea</taxon>
        <taxon>Rhinolophidae</taxon>
        <taxon>Rhinolophinae</taxon>
        <taxon>Rhinolophus</taxon>
    </lineage>
</organism>
<keyword evidence="2" id="KW-1185">Reference proteome</keyword>
<evidence type="ECO:0000313" key="2">
    <source>
        <dbReference type="Proteomes" id="UP000472240"/>
    </source>
</evidence>
<dbReference type="Gene3D" id="3.40.50.300">
    <property type="entry name" value="P-loop containing nucleotide triphosphate hydrolases"/>
    <property type="match status" value="1"/>
</dbReference>
<protein>
    <submittedName>
        <fullName evidence="1">Uncharacterized protein</fullName>
    </submittedName>
</protein>
<sequence>MTDVFFIRFSVVNAASVQNVRGTCERKTYVVKGQKIAKDTGVCCYMQCSFLTRKGLETVSDKAIIAILTPKKHTVKKQTNKQTKKRMGSRWINCCSIM</sequence>
<dbReference type="InterPro" id="IPR027417">
    <property type="entry name" value="P-loop_NTPase"/>
</dbReference>
<accession>A0A671E3F8</accession>
<reference evidence="1" key="5">
    <citation type="submission" date="2025-09" db="UniProtKB">
        <authorList>
            <consortium name="Ensembl"/>
        </authorList>
    </citation>
    <scope>IDENTIFICATION</scope>
</reference>
<dbReference type="Proteomes" id="UP000472240">
    <property type="component" value="Chromosome 4"/>
</dbReference>
<reference evidence="1 2" key="1">
    <citation type="journal article" date="2015" name="Annu Rev Anim Biosci">
        <title>The Genome 10K Project: a way forward.</title>
        <authorList>
            <person name="Koepfli K.P."/>
            <person name="Paten B."/>
            <person name="O'Brien S.J."/>
            <person name="Koepfli K.P."/>
            <person name="Paten B."/>
            <person name="Antunes A."/>
            <person name="Belov K."/>
            <person name="Bustamante C."/>
            <person name="Castoe T.A."/>
            <person name="Clawson H."/>
            <person name="Crawford A.J."/>
            <person name="Diekhans M."/>
            <person name="Distel D."/>
            <person name="Durbin R."/>
            <person name="Earl D."/>
            <person name="Fujita M.K."/>
            <person name="Gamble T."/>
            <person name="Georges A."/>
            <person name="Gemmell N."/>
            <person name="Gilbert M.T."/>
            <person name="Graves J.M."/>
            <person name="Green R.E."/>
            <person name="Hickey G."/>
            <person name="Jarvis E.D."/>
            <person name="Johnson W."/>
            <person name="Komissarov A."/>
            <person name="Korf I."/>
            <person name="Kuhn R."/>
            <person name="Larkin D.M."/>
            <person name="Lewin H."/>
            <person name="Lopez J.V."/>
            <person name="Ma J."/>
            <person name="Marques-Bonet T."/>
            <person name="Miller W."/>
            <person name="Murphy R."/>
            <person name="Pevzner P."/>
            <person name="Shapiro B."/>
            <person name="Steiner C."/>
            <person name="Tamazian G."/>
            <person name="Venkatesh B."/>
            <person name="Wang J."/>
            <person name="Wayne R."/>
            <person name="Wiley E."/>
            <person name="Yang H."/>
            <person name="Zhang G."/>
            <person name="Haussler D."/>
            <person name="Ryder O."/>
            <person name="O'Brien S.J."/>
        </authorList>
    </citation>
    <scope>NUCLEOTIDE SEQUENCE</scope>
</reference>
<dbReference type="InParanoid" id="A0A671E3F8"/>
<dbReference type="GeneTree" id="ENSGT00940000155970"/>
<evidence type="ECO:0000313" key="1">
    <source>
        <dbReference type="Ensembl" id="ENSRFEP00010006168.1"/>
    </source>
</evidence>
<reference evidence="1" key="4">
    <citation type="submission" date="2025-08" db="UniProtKB">
        <authorList>
            <consortium name="Ensembl"/>
        </authorList>
    </citation>
    <scope>IDENTIFICATION</scope>
</reference>
<dbReference type="AlphaFoldDB" id="A0A671E3F8"/>
<reference evidence="2" key="3">
    <citation type="submission" date="2018-12" db="EMBL/GenBank/DDBJ databases">
        <title>G10K-VGP greater horseshoe bat female genome, primary haplotype.</title>
        <authorList>
            <person name="Teeling E."/>
            <person name="Myers G."/>
            <person name="Vernes S."/>
            <person name="Pippel M."/>
            <person name="Winkler S."/>
            <person name="Fedrigo O."/>
            <person name="Rhie A."/>
            <person name="Koren S."/>
            <person name="Phillippy A."/>
            <person name="Lewin H."/>
            <person name="Damas J."/>
            <person name="Howe K."/>
            <person name="Mountcastle J."/>
            <person name="Jarvis E.D."/>
        </authorList>
    </citation>
    <scope>NUCLEOTIDE SEQUENCE [LARGE SCALE GENOMIC DNA]</scope>
</reference>
<name>A0A671E3F8_RHIFE</name>
<proteinExistence type="predicted"/>
<reference evidence="1 2" key="2">
    <citation type="journal article" date="2018" name="Annu Rev Anim Biosci">
        <title>Bat Biology, Genomes, and the Bat1K Project: To Generate Chromosome-Level Genomes for All Living Bat Species.</title>
        <authorList>
            <person name="Teeling E.C."/>
            <person name="Vernes S.C."/>
            <person name="Davalos L.M."/>
            <person name="Ray D.A."/>
            <person name="Gilbert M.T.P."/>
            <person name="Myers E."/>
        </authorList>
    </citation>
    <scope>NUCLEOTIDE SEQUENCE</scope>
</reference>
<dbReference type="Ensembl" id="ENSRFET00010006763.1">
    <property type="protein sequence ID" value="ENSRFEP00010006168.1"/>
    <property type="gene ID" value="ENSRFEG00010004211.1"/>
</dbReference>